<dbReference type="GO" id="GO:0009251">
    <property type="term" value="P:glucan catabolic process"/>
    <property type="evidence" value="ECO:0007669"/>
    <property type="project" value="TreeGrafter"/>
</dbReference>
<dbReference type="InterPro" id="IPR013320">
    <property type="entry name" value="ConA-like_dom_sf"/>
</dbReference>
<dbReference type="InterPro" id="IPR050546">
    <property type="entry name" value="Glycosyl_Hydrlase_16"/>
</dbReference>
<evidence type="ECO:0000313" key="2">
    <source>
        <dbReference type="EMBL" id="KAG5640368.1"/>
    </source>
</evidence>
<dbReference type="PROSITE" id="PS51762">
    <property type="entry name" value="GH16_2"/>
    <property type="match status" value="1"/>
</dbReference>
<sequence length="155" mass="16512">MLRLLSLVTVVLASSFQTLGATYHQSDNIVGSGFLSAFSVESLADPTHGRVNYVDAGTAASENLTYANGDTFILRADYKKTLTAGGPGRDSVRIQSNKQYTTSVAIFNVRHIPQGCGTWPAIWTVGGDWPNQGEIDILEGVNDQGPNAATLHTNA</sequence>
<keyword evidence="3" id="KW-1185">Reference proteome</keyword>
<dbReference type="OrthoDB" id="192832at2759"/>
<dbReference type="InterPro" id="IPR000757">
    <property type="entry name" value="Beta-glucanase-like"/>
</dbReference>
<dbReference type="Proteomes" id="UP000775547">
    <property type="component" value="Unassembled WGS sequence"/>
</dbReference>
<protein>
    <recommendedName>
        <fullName evidence="1">GH16 domain-containing protein</fullName>
    </recommendedName>
</protein>
<feature type="domain" description="GH16" evidence="1">
    <location>
        <begin position="14"/>
        <end position="155"/>
    </location>
</feature>
<accession>A0A9P7G1L1</accession>
<evidence type="ECO:0000259" key="1">
    <source>
        <dbReference type="PROSITE" id="PS51762"/>
    </source>
</evidence>
<feature type="non-terminal residue" evidence="2">
    <location>
        <position position="155"/>
    </location>
</feature>
<dbReference type="PANTHER" id="PTHR10963:SF24">
    <property type="entry name" value="GLYCOSIDASE C21B10.07-RELATED"/>
    <property type="match status" value="1"/>
</dbReference>
<dbReference type="SUPFAM" id="SSF49899">
    <property type="entry name" value="Concanavalin A-like lectins/glucanases"/>
    <property type="match status" value="1"/>
</dbReference>
<proteinExistence type="predicted"/>
<dbReference type="EMBL" id="JABCKV010000797">
    <property type="protein sequence ID" value="KAG5640368.1"/>
    <property type="molecule type" value="Genomic_DNA"/>
</dbReference>
<dbReference type="AlphaFoldDB" id="A0A9P7G1L1"/>
<dbReference type="Gene3D" id="2.60.120.200">
    <property type="match status" value="1"/>
</dbReference>
<dbReference type="GO" id="GO:0004553">
    <property type="term" value="F:hydrolase activity, hydrolyzing O-glycosyl compounds"/>
    <property type="evidence" value="ECO:0007669"/>
    <property type="project" value="InterPro"/>
</dbReference>
<dbReference type="PANTHER" id="PTHR10963">
    <property type="entry name" value="GLYCOSYL HYDROLASE-RELATED"/>
    <property type="match status" value="1"/>
</dbReference>
<comment type="caution">
    <text evidence="2">The sequence shown here is derived from an EMBL/GenBank/DDBJ whole genome shotgun (WGS) entry which is preliminary data.</text>
</comment>
<dbReference type="Pfam" id="PF26113">
    <property type="entry name" value="GH16_XgeA"/>
    <property type="match status" value="1"/>
</dbReference>
<organism evidence="2 3">
    <name type="scientific">Asterophora parasitica</name>
    <dbReference type="NCBI Taxonomy" id="117018"/>
    <lineage>
        <taxon>Eukaryota</taxon>
        <taxon>Fungi</taxon>
        <taxon>Dikarya</taxon>
        <taxon>Basidiomycota</taxon>
        <taxon>Agaricomycotina</taxon>
        <taxon>Agaricomycetes</taxon>
        <taxon>Agaricomycetidae</taxon>
        <taxon>Agaricales</taxon>
        <taxon>Tricholomatineae</taxon>
        <taxon>Lyophyllaceae</taxon>
        <taxon>Asterophora</taxon>
    </lineage>
</organism>
<gene>
    <name evidence="2" type="ORF">DXG03_008893</name>
</gene>
<evidence type="ECO:0000313" key="3">
    <source>
        <dbReference type="Proteomes" id="UP000775547"/>
    </source>
</evidence>
<reference evidence="2" key="1">
    <citation type="submission" date="2020-07" db="EMBL/GenBank/DDBJ databases">
        <authorList>
            <person name="Nieuwenhuis M."/>
            <person name="Van De Peppel L.J.J."/>
        </authorList>
    </citation>
    <scope>NUCLEOTIDE SEQUENCE</scope>
    <source>
        <strain evidence="2">AP01</strain>
        <tissue evidence="2">Mycelium</tissue>
    </source>
</reference>
<name>A0A9P7G1L1_9AGAR</name>
<reference evidence="2" key="2">
    <citation type="submission" date="2021-10" db="EMBL/GenBank/DDBJ databases">
        <title>Phylogenomics reveals ancestral predisposition of the termite-cultivated fungus Termitomyces towards a domesticated lifestyle.</title>
        <authorList>
            <person name="Auxier B."/>
            <person name="Grum-Grzhimaylo A."/>
            <person name="Cardenas M.E."/>
            <person name="Lodge J.D."/>
            <person name="Laessoe T."/>
            <person name="Pedersen O."/>
            <person name="Smith M.E."/>
            <person name="Kuyper T.W."/>
            <person name="Franco-Molano E.A."/>
            <person name="Baroni T.J."/>
            <person name="Aanen D.K."/>
        </authorList>
    </citation>
    <scope>NUCLEOTIDE SEQUENCE</scope>
    <source>
        <strain evidence="2">AP01</strain>
        <tissue evidence="2">Mycelium</tissue>
    </source>
</reference>